<dbReference type="Proteomes" id="UP001303946">
    <property type="component" value="Chromosome"/>
</dbReference>
<dbReference type="InterPro" id="IPR013656">
    <property type="entry name" value="PAS_4"/>
</dbReference>
<dbReference type="InterPro" id="IPR013767">
    <property type="entry name" value="PAS_fold"/>
</dbReference>
<keyword evidence="6" id="KW-0808">Transferase</keyword>
<dbReference type="PROSITE" id="PS50113">
    <property type="entry name" value="PAC"/>
    <property type="match status" value="1"/>
</dbReference>
<dbReference type="InterPro" id="IPR052155">
    <property type="entry name" value="Biofilm_reg_signaling"/>
</dbReference>
<name>A0ABZ0CQG1_9BURK</name>
<evidence type="ECO:0000259" key="3">
    <source>
        <dbReference type="PROSITE" id="PS50112"/>
    </source>
</evidence>
<dbReference type="SUPFAM" id="SSF55785">
    <property type="entry name" value="PYP-like sensor domain (PAS domain)"/>
    <property type="match status" value="3"/>
</dbReference>
<feature type="transmembrane region" description="Helical" evidence="2">
    <location>
        <begin position="12"/>
        <end position="37"/>
    </location>
</feature>
<dbReference type="NCBIfam" id="TIGR00254">
    <property type="entry name" value="GGDEF"/>
    <property type="match status" value="1"/>
</dbReference>
<dbReference type="InterPro" id="IPR035965">
    <property type="entry name" value="PAS-like_dom_sf"/>
</dbReference>
<dbReference type="InterPro" id="IPR043128">
    <property type="entry name" value="Rev_trsase/Diguanyl_cyclase"/>
</dbReference>
<dbReference type="Pfam" id="PF00990">
    <property type="entry name" value="GGDEF"/>
    <property type="match status" value="1"/>
</dbReference>
<feature type="domain" description="PAC" evidence="4">
    <location>
        <begin position="626"/>
        <end position="678"/>
    </location>
</feature>
<keyword evidence="2" id="KW-0472">Membrane</keyword>
<dbReference type="PANTHER" id="PTHR44757:SF2">
    <property type="entry name" value="BIOFILM ARCHITECTURE MAINTENANCE PROTEIN MBAA"/>
    <property type="match status" value="1"/>
</dbReference>
<gene>
    <name evidence="6" type="ORF">RXV79_20150</name>
</gene>
<dbReference type="SMART" id="SM00267">
    <property type="entry name" value="GGDEF"/>
    <property type="match status" value="1"/>
</dbReference>
<dbReference type="InterPro" id="IPR000700">
    <property type="entry name" value="PAS-assoc_C"/>
</dbReference>
<accession>A0ABZ0CQG1</accession>
<feature type="domain" description="GGDEF" evidence="5">
    <location>
        <begin position="710"/>
        <end position="843"/>
    </location>
</feature>
<dbReference type="SMART" id="SM00091">
    <property type="entry name" value="PAS"/>
    <property type="match status" value="3"/>
</dbReference>
<reference evidence="6 7" key="1">
    <citation type="submission" date="2023-10" db="EMBL/GenBank/DDBJ databases">
        <title>Bacteria for the degradation of biodegradable plastic PBAT(Polybutylene adipate terephthalate).</title>
        <authorList>
            <person name="Weon H.-Y."/>
            <person name="Yeon J."/>
        </authorList>
    </citation>
    <scope>NUCLEOTIDE SEQUENCE [LARGE SCALE GENOMIC DNA]</scope>
    <source>
        <strain evidence="6 7">SBD 7-3</strain>
    </source>
</reference>
<dbReference type="GO" id="GO:0052621">
    <property type="term" value="F:diguanylate cyclase activity"/>
    <property type="evidence" value="ECO:0007669"/>
    <property type="project" value="UniProtKB-EC"/>
</dbReference>
<dbReference type="EMBL" id="CP136336">
    <property type="protein sequence ID" value="WOB07218.1"/>
    <property type="molecule type" value="Genomic_DNA"/>
</dbReference>
<dbReference type="PROSITE" id="PS50887">
    <property type="entry name" value="GGDEF"/>
    <property type="match status" value="1"/>
</dbReference>
<dbReference type="CDD" id="cd01949">
    <property type="entry name" value="GGDEF"/>
    <property type="match status" value="1"/>
</dbReference>
<keyword evidence="2" id="KW-1133">Transmembrane helix</keyword>
<keyword evidence="2" id="KW-0812">Transmembrane</keyword>
<dbReference type="InterPro" id="IPR000160">
    <property type="entry name" value="GGDEF_dom"/>
</dbReference>
<evidence type="ECO:0000313" key="6">
    <source>
        <dbReference type="EMBL" id="WOB07218.1"/>
    </source>
</evidence>
<proteinExistence type="predicted"/>
<dbReference type="SUPFAM" id="SSF55073">
    <property type="entry name" value="Nucleotide cyclase"/>
    <property type="match status" value="1"/>
</dbReference>
<dbReference type="NCBIfam" id="TIGR00229">
    <property type="entry name" value="sensory_box"/>
    <property type="match status" value="3"/>
</dbReference>
<keyword evidence="6" id="KW-0548">Nucleotidyltransferase</keyword>
<dbReference type="Gene3D" id="3.30.70.270">
    <property type="match status" value="1"/>
</dbReference>
<organism evidence="6 7">
    <name type="scientific">Piscinibacter gummiphilus</name>
    <dbReference type="NCBI Taxonomy" id="946333"/>
    <lineage>
        <taxon>Bacteria</taxon>
        <taxon>Pseudomonadati</taxon>
        <taxon>Pseudomonadota</taxon>
        <taxon>Betaproteobacteria</taxon>
        <taxon>Burkholderiales</taxon>
        <taxon>Sphaerotilaceae</taxon>
        <taxon>Piscinibacter</taxon>
    </lineage>
</organism>
<evidence type="ECO:0000256" key="1">
    <source>
        <dbReference type="SAM" id="Coils"/>
    </source>
</evidence>
<dbReference type="Pfam" id="PF00989">
    <property type="entry name" value="PAS"/>
    <property type="match status" value="1"/>
</dbReference>
<protein>
    <submittedName>
        <fullName evidence="6">Diguanylate cyclase</fullName>
        <ecNumber evidence="6">2.7.7.65</ecNumber>
    </submittedName>
</protein>
<feature type="transmembrane region" description="Helical" evidence="2">
    <location>
        <begin position="282"/>
        <end position="301"/>
    </location>
</feature>
<feature type="coiled-coil region" evidence="1">
    <location>
        <begin position="36"/>
        <end position="63"/>
    </location>
</feature>
<evidence type="ECO:0000256" key="2">
    <source>
        <dbReference type="SAM" id="Phobius"/>
    </source>
</evidence>
<dbReference type="PROSITE" id="PS50112">
    <property type="entry name" value="PAS"/>
    <property type="match status" value="1"/>
</dbReference>
<dbReference type="Gene3D" id="3.30.450.20">
    <property type="entry name" value="PAS domain"/>
    <property type="match status" value="5"/>
</dbReference>
<dbReference type="CDD" id="cd12915">
    <property type="entry name" value="PDC2_DGC_like"/>
    <property type="match status" value="1"/>
</dbReference>
<feature type="domain" description="PAS" evidence="3">
    <location>
        <begin position="431"/>
        <end position="503"/>
    </location>
</feature>
<dbReference type="CDD" id="cd00130">
    <property type="entry name" value="PAS"/>
    <property type="match status" value="3"/>
</dbReference>
<dbReference type="PANTHER" id="PTHR44757">
    <property type="entry name" value="DIGUANYLATE CYCLASE DGCP"/>
    <property type="match status" value="1"/>
</dbReference>
<dbReference type="InterPro" id="IPR000014">
    <property type="entry name" value="PAS"/>
</dbReference>
<keyword evidence="1" id="KW-0175">Coiled coil</keyword>
<dbReference type="EC" id="2.7.7.65" evidence="6"/>
<dbReference type="RefSeq" id="WP_316699890.1">
    <property type="nucleotide sequence ID" value="NZ_CP136336.1"/>
</dbReference>
<dbReference type="InterPro" id="IPR029787">
    <property type="entry name" value="Nucleotide_cyclase"/>
</dbReference>
<evidence type="ECO:0000313" key="7">
    <source>
        <dbReference type="Proteomes" id="UP001303946"/>
    </source>
</evidence>
<dbReference type="Pfam" id="PF08448">
    <property type="entry name" value="PAS_4"/>
    <property type="match status" value="2"/>
</dbReference>
<evidence type="ECO:0000259" key="4">
    <source>
        <dbReference type="PROSITE" id="PS50113"/>
    </source>
</evidence>
<keyword evidence="7" id="KW-1185">Reference proteome</keyword>
<evidence type="ECO:0000259" key="5">
    <source>
        <dbReference type="PROSITE" id="PS50887"/>
    </source>
</evidence>
<sequence length="845" mass="92319">MPTAAKPYSRLIAWGPFVAVALLLAILWGLVLGFAVAQERRMMANAQKQLRLINNAAAQQTRDLLRVTEGRLAVVQQWLQRSPELDDGLAGLLQTFARQSEDLVQVSLVDAAGKGIAVPGAPAWAETMPPVELAAGTEGMHVGSPLRGSTTDPWRWPMTRRLAAPVGNAAGVVAWIDLPRLSAIHERLREKPAGGISLATSSGIAVVRAPYSDSLIGQNVLANRARPAPAGVVQGTFQHDGSLTGGQPRVATFERLVDFPVTVLVSQERDELLAAFYARRNLGIGVLVLLTLGGAVFSWMLSRSQRATRHSQAQFDAVSNAFPLGLFMTNTQGETTYANDAYFQKFGLPRERMAWGWSDLVAPTQRHELMTVWRQATASHDPVRNTLYVTKPDGAPAMLSVRTAPLTVDGRLIGHVGSIEDVTERAQQQRAQRMLTAIFERSTDIVAQVSAQGQMLYLNPAGRAMLELKPDDPIEHLRFDDFLPAHREPQVRDVIMPAALATGLWLGETSVLRGDGREIDVSEMLIVHRDERQEVETYSIVMRDISHEIRSRTELQRSESILKVVAATLPVLVAVADRHQRYLFTNDAFDHWVGRPRGRIAGQHAREVLGETEYERRRPFIEAALSGQRVSFESGTEGHQYFETTYIPFRDADGQVAGLVALSQDITSHKRQHQILLDASQTDPLTGALNRAGFDLRVGEALLRAHEDHHPLALLMVDLDRFKPVNDEHGHATGDALLVAVAQRLQKVLRPTDLLARLGGDEFAVVLPDVKDAAAAATVARKIVGALGEPFAIDGKQLSIGASVGLAVARNGEDSVQSLAQRADVALYQAKRAGRGRFEMAAAEG</sequence>